<dbReference type="CDD" id="cd02440">
    <property type="entry name" value="AdoMet_MTases"/>
    <property type="match status" value="1"/>
</dbReference>
<sequence>MSAKHTPEKVETGFSSGDASTGESWKLTLPCTAQEARILEEDIGLLAELDPLPVLMTSEPDPARPEQWQLDAYFENKPDDVTIALITALIPSAAGVTPKIEKVEQADWVTLSQAGLEPVRAGRFFVHTSTNADNIPVNAKPFLIEAGLAFGTGQHETTTGCLMMLDRLKREGNLYRDLIDVGTGTGLLAFAAMHLWPRAFATASDIDPISIDVTRENAEINDIPLGTREGRLALVVAEGMQHRTIQRRAPYDLIIANILAGPLIEMAPSIAAVLEEGGTLILAGLLDSQAHRVATAYRRQGLRLAGRIDRGEWPTLMLRKRRRFG</sequence>
<dbReference type="Proteomes" id="UP000286100">
    <property type="component" value="Unassembled WGS sequence"/>
</dbReference>
<evidence type="ECO:0000256" key="2">
    <source>
        <dbReference type="ARBA" id="ARBA00022490"/>
    </source>
</evidence>
<comment type="similarity">
    <text evidence="1 6">Belongs to the methyltransferase superfamily. PrmA family.</text>
</comment>
<keyword evidence="4 6" id="KW-0808">Transferase</keyword>
<comment type="function">
    <text evidence="6">Methylates ribosomal protein L11.</text>
</comment>
<feature type="binding site" evidence="6">
    <location>
        <position position="182"/>
    </location>
    <ligand>
        <name>S-adenosyl-L-methionine</name>
        <dbReference type="ChEBI" id="CHEBI:59789"/>
    </ligand>
</feature>
<dbReference type="PANTHER" id="PTHR43648">
    <property type="entry name" value="ELECTRON TRANSFER FLAVOPROTEIN BETA SUBUNIT LYSINE METHYLTRANSFERASE"/>
    <property type="match status" value="1"/>
</dbReference>
<dbReference type="GO" id="GO:0008276">
    <property type="term" value="F:protein methyltransferase activity"/>
    <property type="evidence" value="ECO:0007669"/>
    <property type="project" value="UniProtKB-UniRule"/>
</dbReference>
<dbReference type="EMBL" id="QYUM01000003">
    <property type="protein sequence ID" value="RJF90419.1"/>
    <property type="molecule type" value="Genomic_DNA"/>
</dbReference>
<feature type="compositionally biased region" description="Basic and acidic residues" evidence="7">
    <location>
        <begin position="1"/>
        <end position="11"/>
    </location>
</feature>
<feature type="binding site" evidence="6">
    <location>
        <position position="257"/>
    </location>
    <ligand>
        <name>S-adenosyl-L-methionine</name>
        <dbReference type="ChEBI" id="CHEBI:59789"/>
    </ligand>
</feature>
<evidence type="ECO:0000313" key="9">
    <source>
        <dbReference type="Proteomes" id="UP000286100"/>
    </source>
</evidence>
<dbReference type="GO" id="GO:0005840">
    <property type="term" value="C:ribosome"/>
    <property type="evidence" value="ECO:0007669"/>
    <property type="project" value="UniProtKB-KW"/>
</dbReference>
<gene>
    <name evidence="6" type="primary">prmA</name>
    <name evidence="8" type="ORF">D3876_09230</name>
</gene>
<feature type="binding site" evidence="6">
    <location>
        <position position="158"/>
    </location>
    <ligand>
        <name>S-adenosyl-L-methionine</name>
        <dbReference type="ChEBI" id="CHEBI:59789"/>
    </ligand>
</feature>
<name>A0A418WKQ9_9SPHN</name>
<accession>A0A418WKQ9</accession>
<keyword evidence="2 6" id="KW-0963">Cytoplasm</keyword>
<keyword evidence="8" id="KW-0689">Ribosomal protein</keyword>
<keyword evidence="5 6" id="KW-0949">S-adenosyl-L-methionine</keyword>
<feature type="region of interest" description="Disordered" evidence="7">
    <location>
        <begin position="1"/>
        <end position="22"/>
    </location>
</feature>
<dbReference type="RefSeq" id="WP_119761602.1">
    <property type="nucleotide sequence ID" value="NZ_QYUM01000003.1"/>
</dbReference>
<evidence type="ECO:0000256" key="6">
    <source>
        <dbReference type="HAMAP-Rule" id="MF_00735"/>
    </source>
</evidence>
<dbReference type="Gene3D" id="3.40.50.150">
    <property type="entry name" value="Vaccinia Virus protein VP39"/>
    <property type="match status" value="1"/>
</dbReference>
<dbReference type="GO" id="GO:0032259">
    <property type="term" value="P:methylation"/>
    <property type="evidence" value="ECO:0007669"/>
    <property type="project" value="UniProtKB-KW"/>
</dbReference>
<comment type="subcellular location">
    <subcellularLocation>
        <location evidence="6">Cytoplasm</location>
    </subcellularLocation>
</comment>
<organism evidence="8 9">
    <name type="scientific">Sphingomonas cavernae</name>
    <dbReference type="NCBI Taxonomy" id="2320861"/>
    <lineage>
        <taxon>Bacteria</taxon>
        <taxon>Pseudomonadati</taxon>
        <taxon>Pseudomonadota</taxon>
        <taxon>Alphaproteobacteria</taxon>
        <taxon>Sphingomonadales</taxon>
        <taxon>Sphingomonadaceae</taxon>
        <taxon>Sphingomonas</taxon>
    </lineage>
</organism>
<dbReference type="InterPro" id="IPR029063">
    <property type="entry name" value="SAM-dependent_MTases_sf"/>
</dbReference>
<keyword evidence="3 6" id="KW-0489">Methyltransferase</keyword>
<dbReference type="PANTHER" id="PTHR43648:SF1">
    <property type="entry name" value="ELECTRON TRANSFER FLAVOPROTEIN BETA SUBUNIT LYSINE METHYLTRANSFERASE"/>
    <property type="match status" value="1"/>
</dbReference>
<dbReference type="SUPFAM" id="SSF53335">
    <property type="entry name" value="S-adenosyl-L-methionine-dependent methyltransferases"/>
    <property type="match status" value="1"/>
</dbReference>
<dbReference type="OrthoDB" id="9785995at2"/>
<evidence type="ECO:0000256" key="7">
    <source>
        <dbReference type="SAM" id="MobiDB-lite"/>
    </source>
</evidence>
<evidence type="ECO:0000256" key="3">
    <source>
        <dbReference type="ARBA" id="ARBA00022603"/>
    </source>
</evidence>
<evidence type="ECO:0000256" key="4">
    <source>
        <dbReference type="ARBA" id="ARBA00022679"/>
    </source>
</evidence>
<dbReference type="InterPro" id="IPR004498">
    <property type="entry name" value="Ribosomal_PrmA_MeTrfase"/>
</dbReference>
<dbReference type="GO" id="GO:0005737">
    <property type="term" value="C:cytoplasm"/>
    <property type="evidence" value="ECO:0007669"/>
    <property type="project" value="UniProtKB-SubCell"/>
</dbReference>
<dbReference type="InterPro" id="IPR050078">
    <property type="entry name" value="Ribosomal_L11_MeTrfase_PrmA"/>
</dbReference>
<evidence type="ECO:0000256" key="1">
    <source>
        <dbReference type="ARBA" id="ARBA00009741"/>
    </source>
</evidence>
<feature type="binding site" evidence="6">
    <location>
        <position position="205"/>
    </location>
    <ligand>
        <name>S-adenosyl-L-methionine</name>
        <dbReference type="ChEBI" id="CHEBI:59789"/>
    </ligand>
</feature>
<comment type="caution">
    <text evidence="8">The sequence shown here is derived from an EMBL/GenBank/DDBJ whole genome shotgun (WGS) entry which is preliminary data.</text>
</comment>
<evidence type="ECO:0000313" key="8">
    <source>
        <dbReference type="EMBL" id="RJF90419.1"/>
    </source>
</evidence>
<protein>
    <recommendedName>
        <fullName evidence="6">Ribosomal protein L11 methyltransferase</fullName>
        <shortName evidence="6">L11 Mtase</shortName>
        <ecNumber evidence="6">2.1.1.-</ecNumber>
    </recommendedName>
</protein>
<dbReference type="Pfam" id="PF06325">
    <property type="entry name" value="PrmA"/>
    <property type="match status" value="1"/>
</dbReference>
<reference evidence="8 9" key="1">
    <citation type="submission" date="2018-09" db="EMBL/GenBank/DDBJ databases">
        <authorList>
            <person name="Zhu H."/>
        </authorList>
    </citation>
    <scope>NUCLEOTIDE SEQUENCE [LARGE SCALE GENOMIC DNA]</scope>
    <source>
        <strain evidence="8 9">K2R01-6</strain>
    </source>
</reference>
<keyword evidence="8" id="KW-0687">Ribonucleoprotein</keyword>
<dbReference type="EC" id="2.1.1.-" evidence="6"/>
<feature type="compositionally biased region" description="Polar residues" evidence="7">
    <location>
        <begin position="13"/>
        <end position="22"/>
    </location>
</feature>
<dbReference type="AlphaFoldDB" id="A0A418WKQ9"/>
<proteinExistence type="inferred from homology"/>
<keyword evidence="9" id="KW-1185">Reference proteome</keyword>
<dbReference type="HAMAP" id="MF_00735">
    <property type="entry name" value="Methyltr_PrmA"/>
    <property type="match status" value="1"/>
</dbReference>
<comment type="catalytic activity">
    <reaction evidence="6">
        <text>L-lysyl-[protein] + 3 S-adenosyl-L-methionine = N(6),N(6),N(6)-trimethyl-L-lysyl-[protein] + 3 S-adenosyl-L-homocysteine + 3 H(+)</text>
        <dbReference type="Rhea" id="RHEA:54192"/>
        <dbReference type="Rhea" id="RHEA-COMP:9752"/>
        <dbReference type="Rhea" id="RHEA-COMP:13826"/>
        <dbReference type="ChEBI" id="CHEBI:15378"/>
        <dbReference type="ChEBI" id="CHEBI:29969"/>
        <dbReference type="ChEBI" id="CHEBI:57856"/>
        <dbReference type="ChEBI" id="CHEBI:59789"/>
        <dbReference type="ChEBI" id="CHEBI:61961"/>
    </reaction>
</comment>
<evidence type="ECO:0000256" key="5">
    <source>
        <dbReference type="ARBA" id="ARBA00022691"/>
    </source>
</evidence>